<sequence>MELEEVLRQNAELEDFLQSLVVAHAKALQDQGLADRLDAIRRDISICFNDLTTLNGMLISCDGQIREEIDTLQKCRHKIAKLSRKRRQLLAKKDHWSRNTDIELERNSPVSLAIDASYRSALDQYLKLADGGDDTDSGERQENGSSPDRAWRTLKILQSCHDSVSQSIRQATELLHEFHKDQDFLEREIRTQSARVRRKISAIDDEIYKNSIARRELMSKVGLPLPASKESSTTQRLLHLNLNNDADKELQSEEEHIANHAEEFIEMKIASLQDQLTHKKENSSSLAVDRDLWNDCIECVKKLEDRIKSVLSDDKNLSSATTGQMRPWIEQSLQELTEIVASTDNQILVKLVRDEREVIENAYHEISKRTETNGSASASRNGRSNPPFLVVSKSPPKIAVTDKTAQRSNNDSTPSEGLTFLKDKSKKKE</sequence>
<dbReference type="AlphaFoldDB" id="A0A7G3ZFW7"/>
<feature type="coiled-coil region" evidence="1">
    <location>
        <begin position="65"/>
        <end position="99"/>
    </location>
</feature>
<reference evidence="3 4" key="1">
    <citation type="submission" date="2020-06" db="EMBL/GenBank/DDBJ databases">
        <title>The yeast mating-type switching endonuclease HO is a domesticated member of an unorthodox homing genetic element family.</title>
        <authorList>
            <person name="Coughlan A.Y."/>
            <person name="Lombardi L."/>
            <person name="Braun-Galleani S."/>
            <person name="Martos A.R."/>
            <person name="Galeote V."/>
            <person name="Bigey F."/>
            <person name="Dequin S."/>
            <person name="Byrne K.P."/>
            <person name="Wolfe K.H."/>
        </authorList>
    </citation>
    <scope>NUCLEOTIDE SEQUENCE [LARGE SCALE GENOMIC DNA]</scope>
    <source>
        <strain evidence="3 4">CBS764</strain>
    </source>
</reference>
<evidence type="ECO:0008006" key="5">
    <source>
        <dbReference type="Google" id="ProtNLM"/>
    </source>
</evidence>
<gene>
    <name evidence="3" type="ORF">HG536_0C05720</name>
</gene>
<evidence type="ECO:0000313" key="3">
    <source>
        <dbReference type="EMBL" id="QLL32403.1"/>
    </source>
</evidence>
<proteinExistence type="predicted"/>
<evidence type="ECO:0000256" key="1">
    <source>
        <dbReference type="SAM" id="Coils"/>
    </source>
</evidence>
<feature type="compositionally biased region" description="Polar residues" evidence="2">
    <location>
        <begin position="406"/>
        <end position="416"/>
    </location>
</feature>
<name>A0A7G3ZFW7_9SACH</name>
<evidence type="ECO:0000256" key="2">
    <source>
        <dbReference type="SAM" id="MobiDB-lite"/>
    </source>
</evidence>
<dbReference type="OrthoDB" id="4066450at2759"/>
<keyword evidence="4" id="KW-1185">Reference proteome</keyword>
<feature type="region of interest" description="Disordered" evidence="2">
    <location>
        <begin position="370"/>
        <end position="429"/>
    </location>
</feature>
<keyword evidence="1" id="KW-0175">Coiled coil</keyword>
<dbReference type="KEGG" id="tgb:HG536_0C05720"/>
<protein>
    <recommendedName>
        <fullName evidence="5">Autophagy-related protein 23</fullName>
    </recommendedName>
</protein>
<accession>A0A7G3ZFW7</accession>
<dbReference type="Proteomes" id="UP000515788">
    <property type="component" value="Chromosome 3"/>
</dbReference>
<organism evidence="3 4">
    <name type="scientific">Torulaspora globosa</name>
    <dbReference type="NCBI Taxonomy" id="48254"/>
    <lineage>
        <taxon>Eukaryota</taxon>
        <taxon>Fungi</taxon>
        <taxon>Dikarya</taxon>
        <taxon>Ascomycota</taxon>
        <taxon>Saccharomycotina</taxon>
        <taxon>Saccharomycetes</taxon>
        <taxon>Saccharomycetales</taxon>
        <taxon>Saccharomycetaceae</taxon>
        <taxon>Torulaspora</taxon>
    </lineage>
</organism>
<evidence type="ECO:0000313" key="4">
    <source>
        <dbReference type="Proteomes" id="UP000515788"/>
    </source>
</evidence>
<dbReference type="GeneID" id="59325539"/>
<feature type="compositionally biased region" description="Polar residues" evidence="2">
    <location>
        <begin position="372"/>
        <end position="384"/>
    </location>
</feature>
<dbReference type="EMBL" id="CP059248">
    <property type="protein sequence ID" value="QLL32403.1"/>
    <property type="molecule type" value="Genomic_DNA"/>
</dbReference>
<dbReference type="RefSeq" id="XP_037139078.1">
    <property type="nucleotide sequence ID" value="XM_037283182.1"/>
</dbReference>